<dbReference type="EMBL" id="CP006644">
    <property type="protein sequence ID" value="AHE57086.1"/>
    <property type="molecule type" value="Genomic_DNA"/>
</dbReference>
<dbReference type="Gene3D" id="3.40.50.1820">
    <property type="entry name" value="alpha/beta hydrolase"/>
    <property type="match status" value="1"/>
</dbReference>
<gene>
    <name evidence="3" type="ORF">NX02_27505</name>
</gene>
<dbReference type="eggNOG" id="COG0657">
    <property type="taxonomic scope" value="Bacteria"/>
</dbReference>
<dbReference type="PATRIC" id="fig|1123269.5.peg.5397"/>
<protein>
    <recommendedName>
        <fullName evidence="2">BD-FAE-like domain-containing protein</fullName>
    </recommendedName>
</protein>
<evidence type="ECO:0000259" key="2">
    <source>
        <dbReference type="Pfam" id="PF20434"/>
    </source>
</evidence>
<accession>W0AIZ0</accession>
<dbReference type="HOGENOM" id="CLU_012494_4_1_5"/>
<feature type="domain" description="BD-FAE-like" evidence="2">
    <location>
        <begin position="48"/>
        <end position="146"/>
    </location>
</feature>
<dbReference type="PANTHER" id="PTHR48081">
    <property type="entry name" value="AB HYDROLASE SUPERFAMILY PROTEIN C4A8.06C"/>
    <property type="match status" value="1"/>
</dbReference>
<proteinExistence type="predicted"/>
<dbReference type="InterPro" id="IPR029058">
    <property type="entry name" value="AB_hydrolase_fold"/>
</dbReference>
<dbReference type="KEGG" id="ssan:NX02_27505"/>
<organism evidence="3 4">
    <name type="scientific">Sphingomonas sanxanigenens DSM 19645 = NX02</name>
    <dbReference type="NCBI Taxonomy" id="1123269"/>
    <lineage>
        <taxon>Bacteria</taxon>
        <taxon>Pseudomonadati</taxon>
        <taxon>Pseudomonadota</taxon>
        <taxon>Alphaproteobacteria</taxon>
        <taxon>Sphingomonadales</taxon>
        <taxon>Sphingomonadaceae</taxon>
        <taxon>Sphingomonas</taxon>
    </lineage>
</organism>
<dbReference type="Proteomes" id="UP000018851">
    <property type="component" value="Chromosome"/>
</dbReference>
<keyword evidence="4" id="KW-1185">Reference proteome</keyword>
<evidence type="ECO:0000313" key="4">
    <source>
        <dbReference type="Proteomes" id="UP000018851"/>
    </source>
</evidence>
<dbReference type="STRING" id="1123269.NX02_27505"/>
<sequence length="294" mass="31554">MLIPLRIFAAGAMLIAALGVGVRSWASAPVERAYGSDPRQRLDFYPAEGGDAPLIVFVHGGGWSAGDKRMASGEKPDHFVARGFAFASVNYRLVPDVGVADQAADVASAIAWLQREAPRLGVDPRRIVLMGHSAGAHLAALIATDPAYLRDAGARFETVRGAILLDGAGYDIAERMRDAGPFERRLYERAFGTDPAQWRQLSPATHAAAPNAAGWLLLHVRDRIESQQQADALAVMLREAGNTAIVDGFDTSHGRLNRDLGTEGDRATAVVDAFLDSCVDRNPSEIMGVCTPRR</sequence>
<dbReference type="SUPFAM" id="SSF53474">
    <property type="entry name" value="alpha/beta-Hydrolases"/>
    <property type="match status" value="1"/>
</dbReference>
<dbReference type="GO" id="GO:0016787">
    <property type="term" value="F:hydrolase activity"/>
    <property type="evidence" value="ECO:0007669"/>
    <property type="project" value="UniProtKB-KW"/>
</dbReference>
<name>W0AIZ0_9SPHN</name>
<dbReference type="AlphaFoldDB" id="W0AIZ0"/>
<keyword evidence="1" id="KW-0378">Hydrolase</keyword>
<dbReference type="OrthoDB" id="9771666at2"/>
<dbReference type="Pfam" id="PF20434">
    <property type="entry name" value="BD-FAE"/>
    <property type="match status" value="1"/>
</dbReference>
<dbReference type="InterPro" id="IPR049492">
    <property type="entry name" value="BD-FAE-like_dom"/>
</dbReference>
<evidence type="ECO:0000256" key="1">
    <source>
        <dbReference type="ARBA" id="ARBA00022801"/>
    </source>
</evidence>
<reference evidence="3 4" key="1">
    <citation type="submission" date="2013-07" db="EMBL/GenBank/DDBJ databases">
        <title>Completed genome of Sphingomonas sanxanigenens NX02.</title>
        <authorList>
            <person name="Ma T."/>
            <person name="Huang H."/>
            <person name="Wu M."/>
            <person name="Li X."/>
            <person name="Li G."/>
        </authorList>
    </citation>
    <scope>NUCLEOTIDE SEQUENCE [LARGE SCALE GENOMIC DNA]</scope>
    <source>
        <strain evidence="3 4">NX02</strain>
    </source>
</reference>
<dbReference type="PANTHER" id="PTHR48081:SF33">
    <property type="entry name" value="KYNURENINE FORMAMIDASE"/>
    <property type="match status" value="1"/>
</dbReference>
<evidence type="ECO:0000313" key="3">
    <source>
        <dbReference type="EMBL" id="AHE57086.1"/>
    </source>
</evidence>
<dbReference type="RefSeq" id="WP_025295183.1">
    <property type="nucleotide sequence ID" value="NZ_CP006644.1"/>
</dbReference>
<dbReference type="InterPro" id="IPR050300">
    <property type="entry name" value="GDXG_lipolytic_enzyme"/>
</dbReference>